<evidence type="ECO:0000259" key="1">
    <source>
        <dbReference type="SMART" id="SM00901"/>
    </source>
</evidence>
<sequence>MDPKATIDNVGQFVQALRDLGPGGMTRPLWFRGHRNAAYRLQASALRGDRFRENEVAMLKRFMQDALPHLAEPPANDWDWLLLAQHHGVPTRLLDWSENALVALFFACETDDTRLEEVPEPDGDVWVLMPEGLNRQAGTWSSKHVEDLPFVGVDSNLDPYNPMAGTAPQVPLRHVAVIASRNFPRIISQWGTFTITGEETAIEHLPDAAKFLARIRVEGAAKQQILEELRSLGVEERTVYPDLHRLGSRVRELFA</sequence>
<feature type="domain" description="FRG" evidence="1">
    <location>
        <begin position="25"/>
        <end position="126"/>
    </location>
</feature>
<dbReference type="InterPro" id="IPR014966">
    <property type="entry name" value="FRG-dom"/>
</dbReference>
<dbReference type="EMBL" id="CAEZYQ010000005">
    <property type="protein sequence ID" value="CAB4735710.1"/>
    <property type="molecule type" value="Genomic_DNA"/>
</dbReference>
<dbReference type="SMART" id="SM00901">
    <property type="entry name" value="FRG"/>
    <property type="match status" value="1"/>
</dbReference>
<evidence type="ECO:0000313" key="2">
    <source>
        <dbReference type="EMBL" id="CAB4735710.1"/>
    </source>
</evidence>
<name>A0A6J6SLS0_9ZZZZ</name>
<dbReference type="Pfam" id="PF08867">
    <property type="entry name" value="FRG"/>
    <property type="match status" value="1"/>
</dbReference>
<proteinExistence type="predicted"/>
<gene>
    <name evidence="2" type="ORF">UFOPK2761_00881</name>
</gene>
<protein>
    <submittedName>
        <fullName evidence="2">Unannotated protein</fullName>
    </submittedName>
</protein>
<reference evidence="2" key="1">
    <citation type="submission" date="2020-05" db="EMBL/GenBank/DDBJ databases">
        <authorList>
            <person name="Chiriac C."/>
            <person name="Salcher M."/>
            <person name="Ghai R."/>
            <person name="Kavagutti S V."/>
        </authorList>
    </citation>
    <scope>NUCLEOTIDE SEQUENCE</scope>
</reference>
<organism evidence="2">
    <name type="scientific">freshwater metagenome</name>
    <dbReference type="NCBI Taxonomy" id="449393"/>
    <lineage>
        <taxon>unclassified sequences</taxon>
        <taxon>metagenomes</taxon>
        <taxon>ecological metagenomes</taxon>
    </lineage>
</organism>
<dbReference type="AlphaFoldDB" id="A0A6J6SLS0"/>
<accession>A0A6J6SLS0</accession>